<evidence type="ECO:0000256" key="4">
    <source>
        <dbReference type="ARBA" id="ARBA00022786"/>
    </source>
</evidence>
<dbReference type="SMART" id="SM00225">
    <property type="entry name" value="BTB"/>
    <property type="match status" value="1"/>
</dbReference>
<reference evidence="9" key="1">
    <citation type="journal article" date="2020" name="Cell">
        <title>Large-Scale Comparative Analyses of Tick Genomes Elucidate Their Genetic Diversity and Vector Capacities.</title>
        <authorList>
            <consortium name="Tick Genome and Microbiome Consortium (TIGMIC)"/>
            <person name="Jia N."/>
            <person name="Wang J."/>
            <person name="Shi W."/>
            <person name="Du L."/>
            <person name="Sun Y."/>
            <person name="Zhan W."/>
            <person name="Jiang J.F."/>
            <person name="Wang Q."/>
            <person name="Zhang B."/>
            <person name="Ji P."/>
            <person name="Bell-Sakyi L."/>
            <person name="Cui X.M."/>
            <person name="Yuan T.T."/>
            <person name="Jiang B.G."/>
            <person name="Yang W.F."/>
            <person name="Lam T.T."/>
            <person name="Chang Q.C."/>
            <person name="Ding S.J."/>
            <person name="Wang X.J."/>
            <person name="Zhu J.G."/>
            <person name="Ruan X.D."/>
            <person name="Zhao L."/>
            <person name="Wei J.T."/>
            <person name="Ye R.Z."/>
            <person name="Que T.C."/>
            <person name="Du C.H."/>
            <person name="Zhou Y.H."/>
            <person name="Cheng J.X."/>
            <person name="Dai P.F."/>
            <person name="Guo W.B."/>
            <person name="Han X.H."/>
            <person name="Huang E.J."/>
            <person name="Li L.F."/>
            <person name="Wei W."/>
            <person name="Gao Y.C."/>
            <person name="Liu J.Z."/>
            <person name="Shao H.Z."/>
            <person name="Wang X."/>
            <person name="Wang C.C."/>
            <person name="Yang T.C."/>
            <person name="Huo Q.B."/>
            <person name="Li W."/>
            <person name="Chen H.Y."/>
            <person name="Chen S.E."/>
            <person name="Zhou L.G."/>
            <person name="Ni X.B."/>
            <person name="Tian J.H."/>
            <person name="Sheng Y."/>
            <person name="Liu T."/>
            <person name="Pan Y.S."/>
            <person name="Xia L.Y."/>
            <person name="Li J."/>
            <person name="Zhao F."/>
            <person name="Cao W.C."/>
        </authorList>
    </citation>
    <scope>NUCLEOTIDE SEQUENCE</scope>
    <source>
        <strain evidence="9">Rsan-2018</strain>
    </source>
</reference>
<dbReference type="PANTHER" id="PTHR24413">
    <property type="entry name" value="SPECKLE-TYPE POZ PROTEIN"/>
    <property type="match status" value="1"/>
</dbReference>
<comment type="similarity">
    <text evidence="3">Belongs to the Tdpoz family.</text>
</comment>
<dbReference type="Pfam" id="PF00651">
    <property type="entry name" value="BTB"/>
    <property type="match status" value="1"/>
</dbReference>
<dbReference type="SUPFAM" id="SSF49599">
    <property type="entry name" value="TRAF domain-like"/>
    <property type="match status" value="1"/>
</dbReference>
<dbReference type="Pfam" id="PF22486">
    <property type="entry name" value="MATH_2"/>
    <property type="match status" value="1"/>
</dbReference>
<dbReference type="InterPro" id="IPR002083">
    <property type="entry name" value="MATH/TRAF_dom"/>
</dbReference>
<protein>
    <recommendedName>
        <fullName evidence="11">Speckle-type POZ protein</fullName>
    </recommendedName>
</protein>
<dbReference type="InterPro" id="IPR000210">
    <property type="entry name" value="BTB/POZ_dom"/>
</dbReference>
<feature type="domain" description="MATH" evidence="8">
    <location>
        <begin position="71"/>
        <end position="199"/>
    </location>
</feature>
<dbReference type="PROSITE" id="PS50144">
    <property type="entry name" value="MATH"/>
    <property type="match status" value="1"/>
</dbReference>
<evidence type="ECO:0000259" key="8">
    <source>
        <dbReference type="PROSITE" id="PS50144"/>
    </source>
</evidence>
<dbReference type="InterPro" id="IPR011333">
    <property type="entry name" value="SKP1/BTB/POZ_sf"/>
</dbReference>
<keyword evidence="10" id="KW-1185">Reference proteome</keyword>
<dbReference type="GO" id="GO:0030163">
    <property type="term" value="P:protein catabolic process"/>
    <property type="evidence" value="ECO:0007669"/>
    <property type="project" value="UniProtKB-ARBA"/>
</dbReference>
<evidence type="ECO:0000313" key="10">
    <source>
        <dbReference type="Proteomes" id="UP000821837"/>
    </source>
</evidence>
<dbReference type="Gene3D" id="1.25.40.420">
    <property type="match status" value="1"/>
</dbReference>
<proteinExistence type="inferred from homology"/>
<dbReference type="VEuPathDB" id="VectorBase:RSAN_057414"/>
<comment type="pathway">
    <text evidence="2">Protein modification; protein ubiquitination.</text>
</comment>
<organism evidence="9 10">
    <name type="scientific">Rhipicephalus sanguineus</name>
    <name type="common">Brown dog tick</name>
    <name type="synonym">Ixodes sanguineus</name>
    <dbReference type="NCBI Taxonomy" id="34632"/>
    <lineage>
        <taxon>Eukaryota</taxon>
        <taxon>Metazoa</taxon>
        <taxon>Ecdysozoa</taxon>
        <taxon>Arthropoda</taxon>
        <taxon>Chelicerata</taxon>
        <taxon>Arachnida</taxon>
        <taxon>Acari</taxon>
        <taxon>Parasitiformes</taxon>
        <taxon>Ixodida</taxon>
        <taxon>Ixodoidea</taxon>
        <taxon>Ixodidae</taxon>
        <taxon>Rhipicephalinae</taxon>
        <taxon>Rhipicephalus</taxon>
        <taxon>Rhipicephalus</taxon>
    </lineage>
</organism>
<dbReference type="Proteomes" id="UP000821837">
    <property type="component" value="Unassembled WGS sequence"/>
</dbReference>
<evidence type="ECO:0000259" key="7">
    <source>
        <dbReference type="PROSITE" id="PS50097"/>
    </source>
</evidence>
<evidence type="ECO:0000256" key="3">
    <source>
        <dbReference type="ARBA" id="ARBA00010846"/>
    </source>
</evidence>
<dbReference type="GO" id="GO:0005634">
    <property type="term" value="C:nucleus"/>
    <property type="evidence" value="ECO:0007669"/>
    <property type="project" value="UniProtKB-SubCell"/>
</dbReference>
<comment type="caution">
    <text evidence="9">The sequence shown here is derived from an EMBL/GenBank/DDBJ whole genome shotgun (WGS) entry which is preliminary data.</text>
</comment>
<name>A0A9D4Q853_RHISA</name>
<dbReference type="AlphaFoldDB" id="A0A9D4Q853"/>
<evidence type="ECO:0000256" key="2">
    <source>
        <dbReference type="ARBA" id="ARBA00004906"/>
    </source>
</evidence>
<dbReference type="OrthoDB" id="6496053at2759"/>
<dbReference type="PROSITE" id="PS50097">
    <property type="entry name" value="BTB"/>
    <property type="match status" value="1"/>
</dbReference>
<dbReference type="Gene3D" id="2.60.210.10">
    <property type="entry name" value="Apoptosis, Tumor Necrosis Factor Receptor Associated Protein 2, Chain A"/>
    <property type="match status" value="1"/>
</dbReference>
<gene>
    <name evidence="9" type="ORF">HPB52_021582</name>
</gene>
<dbReference type="Pfam" id="PF24570">
    <property type="entry name" value="BACK_BPM_SPOP"/>
    <property type="match status" value="1"/>
</dbReference>
<evidence type="ECO:0000256" key="1">
    <source>
        <dbReference type="ARBA" id="ARBA00004123"/>
    </source>
</evidence>
<sequence length="409" mass="45268">MDHHHCHCHDEYRSLGASNEDTPQAVAGATSERATSSMDSGDVPVPSRLGKSVITNPVEQRSCFTDQKMVKISFLWTITNFSLCRQSTAQALLSSTFSAGEYKPTTWRLRLYPRGVSESCEDYVALYLVSYNTRCVSAKARFSIVDVRKDETNTRQTRTRTFSRRGDNWGFAKFVGRMSLKQNAGNLLPNDTLTVKCEITALESSTCTPGTSSAIASTTPLECRLSQDLEWLLESKNYADVTFKVGDETFQAHRGILAARSLAFRLMLEHPLEEAAPREVIVKDVEPEVFAVILSFLYTGRVPDPLVKPKALLKAASLYDINVLKEACQLALIFLLSAESAADTLILAEQCNAVTLRSSALDFIRSNINAVVETPGWDTLCKSHAELLEEISPSLTNKTQPPAKRSRSL</sequence>
<dbReference type="OMA" id="SRDTECI"/>
<evidence type="ECO:0008006" key="11">
    <source>
        <dbReference type="Google" id="ProtNLM"/>
    </source>
</evidence>
<evidence type="ECO:0000256" key="5">
    <source>
        <dbReference type="ARBA" id="ARBA00023242"/>
    </source>
</evidence>
<comment type="subcellular location">
    <subcellularLocation>
        <location evidence="1">Nucleus</location>
    </subcellularLocation>
</comment>
<feature type="domain" description="BTB" evidence="7">
    <location>
        <begin position="239"/>
        <end position="306"/>
    </location>
</feature>
<dbReference type="Gene3D" id="3.30.710.10">
    <property type="entry name" value="Potassium Channel Kv1.1, Chain A"/>
    <property type="match status" value="1"/>
</dbReference>
<dbReference type="SUPFAM" id="SSF54695">
    <property type="entry name" value="POZ domain"/>
    <property type="match status" value="1"/>
</dbReference>
<evidence type="ECO:0000313" key="9">
    <source>
        <dbReference type="EMBL" id="KAH7969700.1"/>
    </source>
</evidence>
<keyword evidence="5" id="KW-0539">Nucleus</keyword>
<reference evidence="9" key="2">
    <citation type="submission" date="2021-09" db="EMBL/GenBank/DDBJ databases">
        <authorList>
            <person name="Jia N."/>
            <person name="Wang J."/>
            <person name="Shi W."/>
            <person name="Du L."/>
            <person name="Sun Y."/>
            <person name="Zhan W."/>
            <person name="Jiang J."/>
            <person name="Wang Q."/>
            <person name="Zhang B."/>
            <person name="Ji P."/>
            <person name="Sakyi L.B."/>
            <person name="Cui X."/>
            <person name="Yuan T."/>
            <person name="Jiang B."/>
            <person name="Yang W."/>
            <person name="Lam T.T.-Y."/>
            <person name="Chang Q."/>
            <person name="Ding S."/>
            <person name="Wang X."/>
            <person name="Zhu J."/>
            <person name="Ruan X."/>
            <person name="Zhao L."/>
            <person name="Wei J."/>
            <person name="Que T."/>
            <person name="Du C."/>
            <person name="Cheng J."/>
            <person name="Dai P."/>
            <person name="Han X."/>
            <person name="Huang E."/>
            <person name="Gao Y."/>
            <person name="Liu J."/>
            <person name="Shao H."/>
            <person name="Ye R."/>
            <person name="Li L."/>
            <person name="Wei W."/>
            <person name="Wang X."/>
            <person name="Wang C."/>
            <person name="Huo Q."/>
            <person name="Li W."/>
            <person name="Guo W."/>
            <person name="Chen H."/>
            <person name="Chen S."/>
            <person name="Zhou L."/>
            <person name="Zhou L."/>
            <person name="Ni X."/>
            <person name="Tian J."/>
            <person name="Zhou Y."/>
            <person name="Sheng Y."/>
            <person name="Liu T."/>
            <person name="Pan Y."/>
            <person name="Xia L."/>
            <person name="Li J."/>
            <person name="Zhao F."/>
            <person name="Cao W."/>
        </authorList>
    </citation>
    <scope>NUCLEOTIDE SEQUENCE</scope>
    <source>
        <strain evidence="9">Rsan-2018</strain>
        <tissue evidence="9">Larvae</tissue>
    </source>
</reference>
<accession>A0A9D4Q853</accession>
<dbReference type="InterPro" id="IPR056423">
    <property type="entry name" value="BACK_BPM_SPOP"/>
</dbReference>
<evidence type="ECO:0000256" key="6">
    <source>
        <dbReference type="SAM" id="MobiDB-lite"/>
    </source>
</evidence>
<keyword evidence="4" id="KW-0833">Ubl conjugation pathway</keyword>
<feature type="region of interest" description="Disordered" evidence="6">
    <location>
        <begin position="17"/>
        <end position="43"/>
    </location>
</feature>
<dbReference type="InterPro" id="IPR008974">
    <property type="entry name" value="TRAF-like"/>
</dbReference>
<dbReference type="EMBL" id="JABSTV010001248">
    <property type="protein sequence ID" value="KAH7969700.1"/>
    <property type="molecule type" value="Genomic_DNA"/>
</dbReference>